<dbReference type="AlphaFoldDB" id="A0A7W3JK65"/>
<dbReference type="EMBL" id="BJUV01000013">
    <property type="protein sequence ID" value="GEK83246.1"/>
    <property type="molecule type" value="Genomic_DNA"/>
</dbReference>
<dbReference type="RefSeq" id="WP_146854702.1">
    <property type="nucleotide sequence ID" value="NZ_BAAAHR010000007.1"/>
</dbReference>
<sequence length="101" mass="10879">MDLWMWGGIVVAAAGLMGLLHRIGWIDLSDKSRRGGTGSTSSSGLMGIGDEVFAPTRHEARIEMDRQTVLPAPAPAPGDGDRGVIDLDTRVTIDVSDHRRR</sequence>
<dbReference type="Proteomes" id="UP000522688">
    <property type="component" value="Unassembled WGS sequence"/>
</dbReference>
<keyword evidence="2" id="KW-0812">Transmembrane</keyword>
<keyword evidence="5" id="KW-1185">Reference proteome</keyword>
<organism evidence="4 6">
    <name type="scientific">Frigoribacterium faeni</name>
    <dbReference type="NCBI Taxonomy" id="145483"/>
    <lineage>
        <taxon>Bacteria</taxon>
        <taxon>Bacillati</taxon>
        <taxon>Actinomycetota</taxon>
        <taxon>Actinomycetes</taxon>
        <taxon>Micrococcales</taxon>
        <taxon>Microbacteriaceae</taxon>
        <taxon>Frigoribacterium</taxon>
    </lineage>
</organism>
<reference evidence="4 6" key="2">
    <citation type="submission" date="2020-07" db="EMBL/GenBank/DDBJ databases">
        <title>Sequencing the genomes of 1000 actinobacteria strains.</title>
        <authorList>
            <person name="Klenk H.-P."/>
        </authorList>
    </citation>
    <scope>NUCLEOTIDE SEQUENCE [LARGE SCALE GENOMIC DNA]</scope>
    <source>
        <strain evidence="4 6">DSM 10309</strain>
    </source>
</reference>
<accession>A0A7W3JK65</accession>
<protein>
    <submittedName>
        <fullName evidence="4">Uncharacterized protein</fullName>
    </submittedName>
</protein>
<keyword evidence="2" id="KW-1133">Transmembrane helix</keyword>
<evidence type="ECO:0000256" key="2">
    <source>
        <dbReference type="SAM" id="Phobius"/>
    </source>
</evidence>
<evidence type="ECO:0000313" key="6">
    <source>
        <dbReference type="Proteomes" id="UP000522688"/>
    </source>
</evidence>
<feature type="transmembrane region" description="Helical" evidence="2">
    <location>
        <begin position="6"/>
        <end position="25"/>
    </location>
</feature>
<evidence type="ECO:0000256" key="1">
    <source>
        <dbReference type="SAM" id="MobiDB-lite"/>
    </source>
</evidence>
<dbReference type="EMBL" id="JACGWW010000003">
    <property type="protein sequence ID" value="MBA8814306.1"/>
    <property type="molecule type" value="Genomic_DNA"/>
</dbReference>
<feature type="region of interest" description="Disordered" evidence="1">
    <location>
        <begin position="30"/>
        <end position="49"/>
    </location>
</feature>
<evidence type="ECO:0000313" key="5">
    <source>
        <dbReference type="Proteomes" id="UP000321154"/>
    </source>
</evidence>
<gene>
    <name evidence="4" type="ORF">FB463_002572</name>
    <name evidence="3" type="ORF">FFA01_15550</name>
</gene>
<keyword evidence="2" id="KW-0472">Membrane</keyword>
<name>A0A7W3JK65_9MICO</name>
<dbReference type="OrthoDB" id="4981285at2"/>
<reference evidence="3 5" key="1">
    <citation type="submission" date="2019-07" db="EMBL/GenBank/DDBJ databases">
        <title>Whole genome shotgun sequence of Frigoribacterium faeni NBRC 103066.</title>
        <authorList>
            <person name="Hosoyama A."/>
            <person name="Uohara A."/>
            <person name="Ohji S."/>
            <person name="Ichikawa N."/>
        </authorList>
    </citation>
    <scope>NUCLEOTIDE SEQUENCE [LARGE SCALE GENOMIC DNA]</scope>
    <source>
        <strain evidence="3 5">NBRC 103066</strain>
    </source>
</reference>
<proteinExistence type="predicted"/>
<evidence type="ECO:0000313" key="4">
    <source>
        <dbReference type="EMBL" id="MBA8814306.1"/>
    </source>
</evidence>
<comment type="caution">
    <text evidence="4">The sequence shown here is derived from an EMBL/GenBank/DDBJ whole genome shotgun (WGS) entry which is preliminary data.</text>
</comment>
<dbReference type="Proteomes" id="UP000321154">
    <property type="component" value="Unassembled WGS sequence"/>
</dbReference>
<evidence type="ECO:0000313" key="3">
    <source>
        <dbReference type="EMBL" id="GEK83246.1"/>
    </source>
</evidence>